<gene>
    <name evidence="1" type="ORF">PHYPA_020557</name>
</gene>
<reference evidence="1 3" key="2">
    <citation type="journal article" date="2018" name="Plant J.">
        <title>The Physcomitrella patens chromosome-scale assembly reveals moss genome structure and evolution.</title>
        <authorList>
            <person name="Lang D."/>
            <person name="Ullrich K.K."/>
            <person name="Murat F."/>
            <person name="Fuchs J."/>
            <person name="Jenkins J."/>
            <person name="Haas F.B."/>
            <person name="Piednoel M."/>
            <person name="Gundlach H."/>
            <person name="Van Bel M."/>
            <person name="Meyberg R."/>
            <person name="Vives C."/>
            <person name="Morata J."/>
            <person name="Symeonidi A."/>
            <person name="Hiss M."/>
            <person name="Muchero W."/>
            <person name="Kamisugi Y."/>
            <person name="Saleh O."/>
            <person name="Blanc G."/>
            <person name="Decker E.L."/>
            <person name="van Gessel N."/>
            <person name="Grimwood J."/>
            <person name="Hayes R.D."/>
            <person name="Graham S.W."/>
            <person name="Gunter L.E."/>
            <person name="McDaniel S.F."/>
            <person name="Hoernstein S.N.W."/>
            <person name="Larsson A."/>
            <person name="Li F.W."/>
            <person name="Perroud P.F."/>
            <person name="Phillips J."/>
            <person name="Ranjan P."/>
            <person name="Rokshar D.S."/>
            <person name="Rothfels C.J."/>
            <person name="Schneider L."/>
            <person name="Shu S."/>
            <person name="Stevenson D.W."/>
            <person name="Thummler F."/>
            <person name="Tillich M."/>
            <person name="Villarreal Aguilar J.C."/>
            <person name="Widiez T."/>
            <person name="Wong G.K."/>
            <person name="Wymore A."/>
            <person name="Zhang Y."/>
            <person name="Zimmer A.D."/>
            <person name="Quatrano R.S."/>
            <person name="Mayer K.F.X."/>
            <person name="Goodstein D."/>
            <person name="Casacuberta J.M."/>
            <person name="Vandepoele K."/>
            <person name="Reski R."/>
            <person name="Cuming A.C."/>
            <person name="Tuskan G.A."/>
            <person name="Maumus F."/>
            <person name="Salse J."/>
            <person name="Schmutz J."/>
            <person name="Rensing S.A."/>
        </authorList>
    </citation>
    <scope>NUCLEOTIDE SEQUENCE [LARGE SCALE GENOMIC DNA]</scope>
    <source>
        <strain evidence="2 3">cv. Gransden 2004</strain>
    </source>
</reference>
<sequence>MLAMSGLEKDCEMRDGRLAAVWLRADPPEIISWARPGFISPTSSILTRRE</sequence>
<dbReference type="InParanoid" id="A0A2K1J7F8"/>
<accession>A0A2K1J7F8</accession>
<dbReference type="EMBL" id="ABEU02000016">
    <property type="protein sequence ID" value="PNR37448.1"/>
    <property type="molecule type" value="Genomic_DNA"/>
</dbReference>
<dbReference type="Proteomes" id="UP000006727">
    <property type="component" value="Chromosome 16"/>
</dbReference>
<name>A0A2K1J7F8_PHYPA</name>
<organism evidence="1">
    <name type="scientific">Physcomitrium patens</name>
    <name type="common">Spreading-leaved earth moss</name>
    <name type="synonym">Physcomitrella patens</name>
    <dbReference type="NCBI Taxonomy" id="3218"/>
    <lineage>
        <taxon>Eukaryota</taxon>
        <taxon>Viridiplantae</taxon>
        <taxon>Streptophyta</taxon>
        <taxon>Embryophyta</taxon>
        <taxon>Bryophyta</taxon>
        <taxon>Bryophytina</taxon>
        <taxon>Bryopsida</taxon>
        <taxon>Funariidae</taxon>
        <taxon>Funariales</taxon>
        <taxon>Funariaceae</taxon>
        <taxon>Physcomitrium</taxon>
    </lineage>
</organism>
<dbReference type="Gramene" id="Pp3c16_6427V3.1">
    <property type="protein sequence ID" value="PAC:32983794.CDS.1"/>
    <property type="gene ID" value="Pp3c16_6427"/>
</dbReference>
<dbReference type="AlphaFoldDB" id="A0A2K1J7F8"/>
<proteinExistence type="predicted"/>
<protein>
    <submittedName>
        <fullName evidence="1 2">Uncharacterized protein</fullName>
    </submittedName>
</protein>
<reference evidence="1 3" key="1">
    <citation type="journal article" date="2008" name="Science">
        <title>The Physcomitrella genome reveals evolutionary insights into the conquest of land by plants.</title>
        <authorList>
            <person name="Rensing S."/>
            <person name="Lang D."/>
            <person name="Zimmer A."/>
            <person name="Terry A."/>
            <person name="Salamov A."/>
            <person name="Shapiro H."/>
            <person name="Nishiyama T."/>
            <person name="Perroud P.-F."/>
            <person name="Lindquist E."/>
            <person name="Kamisugi Y."/>
            <person name="Tanahashi T."/>
            <person name="Sakakibara K."/>
            <person name="Fujita T."/>
            <person name="Oishi K."/>
            <person name="Shin-I T."/>
            <person name="Kuroki Y."/>
            <person name="Toyoda A."/>
            <person name="Suzuki Y."/>
            <person name="Hashimoto A."/>
            <person name="Yamaguchi K."/>
            <person name="Sugano A."/>
            <person name="Kohara Y."/>
            <person name="Fujiyama A."/>
            <person name="Anterola A."/>
            <person name="Aoki S."/>
            <person name="Ashton N."/>
            <person name="Barbazuk W.B."/>
            <person name="Barker E."/>
            <person name="Bennetzen J."/>
            <person name="Bezanilla M."/>
            <person name="Blankenship R."/>
            <person name="Cho S.H."/>
            <person name="Dutcher S."/>
            <person name="Estelle M."/>
            <person name="Fawcett J.A."/>
            <person name="Gundlach H."/>
            <person name="Hanada K."/>
            <person name="Heyl A."/>
            <person name="Hicks K.A."/>
            <person name="Hugh J."/>
            <person name="Lohr M."/>
            <person name="Mayer K."/>
            <person name="Melkozernov A."/>
            <person name="Murata T."/>
            <person name="Nelson D."/>
            <person name="Pils B."/>
            <person name="Prigge M."/>
            <person name="Reiss B."/>
            <person name="Renner T."/>
            <person name="Rombauts S."/>
            <person name="Rushton P."/>
            <person name="Sanderfoot A."/>
            <person name="Schween G."/>
            <person name="Shiu S.-H."/>
            <person name="Stueber K."/>
            <person name="Theodoulou F.L."/>
            <person name="Tu H."/>
            <person name="Van de Peer Y."/>
            <person name="Verrier P.J."/>
            <person name="Waters E."/>
            <person name="Wood A."/>
            <person name="Yang L."/>
            <person name="Cove D."/>
            <person name="Cuming A."/>
            <person name="Hasebe M."/>
            <person name="Lucas S."/>
            <person name="Mishler D.B."/>
            <person name="Reski R."/>
            <person name="Grigoriev I."/>
            <person name="Quatrano R.S."/>
            <person name="Boore J.L."/>
        </authorList>
    </citation>
    <scope>NUCLEOTIDE SEQUENCE [LARGE SCALE GENOMIC DNA]</scope>
    <source>
        <strain evidence="2 3">cv. Gransden 2004</strain>
    </source>
</reference>
<keyword evidence="3" id="KW-1185">Reference proteome</keyword>
<reference evidence="2" key="3">
    <citation type="submission" date="2020-12" db="UniProtKB">
        <authorList>
            <consortium name="EnsemblPlants"/>
        </authorList>
    </citation>
    <scope>IDENTIFICATION</scope>
</reference>
<evidence type="ECO:0000313" key="2">
    <source>
        <dbReference type="EnsemblPlants" id="PAC:32983794.CDS.1"/>
    </source>
</evidence>
<evidence type="ECO:0000313" key="3">
    <source>
        <dbReference type="Proteomes" id="UP000006727"/>
    </source>
</evidence>
<evidence type="ECO:0000313" key="1">
    <source>
        <dbReference type="EMBL" id="PNR37448.1"/>
    </source>
</evidence>
<dbReference type="EnsemblPlants" id="Pp3c16_6427V3.1">
    <property type="protein sequence ID" value="PAC:32983794.CDS.1"/>
    <property type="gene ID" value="Pp3c16_6427"/>
</dbReference>